<evidence type="ECO:0000313" key="2">
    <source>
        <dbReference type="Proteomes" id="UP001631969"/>
    </source>
</evidence>
<dbReference type="EMBL" id="JBJURJ010000007">
    <property type="protein sequence ID" value="MFM9329059.1"/>
    <property type="molecule type" value="Genomic_DNA"/>
</dbReference>
<reference evidence="1" key="1">
    <citation type="submission" date="2024-12" db="EMBL/GenBank/DDBJ databases">
        <authorList>
            <person name="Wu N."/>
        </authorList>
    </citation>
    <scope>NUCLEOTIDE SEQUENCE</scope>
    <source>
        <strain evidence="1">P15</strain>
    </source>
</reference>
<comment type="caution">
    <text evidence="1">The sequence shown here is derived from an EMBL/GenBank/DDBJ whole genome shotgun (WGS) entry which is preliminary data.</text>
</comment>
<sequence length="364" mass="39926">MNTSGQIDDSNYFHDSNENDPGPAAPQQQVPPEIKAAKRYEGGLELPVAGSTGYASISLQLMESADSGSRVLRAVEAGTAFEVIREEGEWWLVNREGFTGWLLHKYCLINLPDVIPSIIYDNTNTYSSRFASSGKEIPGISNKSLYSGKTYNTRLDREEYLMPVLYTMSKKIYEAQKLALSEGNSLKIYEGFRPYSVQLAVGQGLTDLANKDKTVMAGINAPPWGISWFIVKGVSNHQVGYAIDVGLVKVNEGKEITVGPYTVPLITDYLEYTMPSPIHELSGASAAFRTPVNSMSPTAWKNAAFAQTMNDSAKKLQFYCTEAKLTPLASEWWHFNDLEAKDEVAGKAGNGKFALTDCLSSLPG</sequence>
<proteinExistence type="predicted"/>
<protein>
    <submittedName>
        <fullName evidence="1">SH3 domain-containing protein</fullName>
    </submittedName>
</protein>
<gene>
    <name evidence="1" type="ORF">ACI1P1_12250</name>
</gene>
<evidence type="ECO:0000313" key="1">
    <source>
        <dbReference type="EMBL" id="MFM9329059.1"/>
    </source>
</evidence>
<accession>A0ACC7NWC5</accession>
<dbReference type="Proteomes" id="UP001631969">
    <property type="component" value="Unassembled WGS sequence"/>
</dbReference>
<organism evidence="1 2">
    <name type="scientific">Paenibacillus mesotrionivorans</name>
    <dbReference type="NCBI Taxonomy" id="3160968"/>
    <lineage>
        <taxon>Bacteria</taxon>
        <taxon>Bacillati</taxon>
        <taxon>Bacillota</taxon>
        <taxon>Bacilli</taxon>
        <taxon>Bacillales</taxon>
        <taxon>Paenibacillaceae</taxon>
        <taxon>Paenibacillus</taxon>
    </lineage>
</organism>
<name>A0ACC7NWC5_9BACL</name>
<keyword evidence="2" id="KW-1185">Reference proteome</keyword>